<reference evidence="1 2" key="1">
    <citation type="submission" date="2020-12" db="EMBL/GenBank/DDBJ databases">
        <title>Vagococcus allomyrinae sp. nov. and Enterococcus lavae sp. nov., isolated from the larvae of Allomyrina dichotoma.</title>
        <authorList>
            <person name="Lee S.D."/>
        </authorList>
    </citation>
    <scope>NUCLEOTIDE SEQUENCE [LARGE SCALE GENOMIC DNA]</scope>
    <source>
        <strain evidence="1 2">BWM-S5</strain>
    </source>
</reference>
<keyword evidence="2" id="KW-1185">Reference proteome</keyword>
<protein>
    <recommendedName>
        <fullName evidence="3">DUF1492 domain-containing protein</fullName>
    </recommendedName>
</protein>
<evidence type="ECO:0000313" key="2">
    <source>
        <dbReference type="Proteomes" id="UP000673375"/>
    </source>
</evidence>
<sequence>MENKQSTDGLAEDLIRSFVQIASVEMHAKTLLEKRTSELENGLIDIEQEDILEEQLNKITELKEDIHELAELRRNDMLYLFELYKSKGEKEQWCTVKHLGIAMMTAFESWQASNKDEELLSAYLKKNQLFVRSLSRFLGVEITECAACFADSLKRNA</sequence>
<accession>A0ABS4CF98</accession>
<evidence type="ECO:0000313" key="1">
    <source>
        <dbReference type="EMBL" id="MBP1045088.1"/>
    </source>
</evidence>
<name>A0ABS4CF98_9ENTE</name>
<proteinExistence type="predicted"/>
<evidence type="ECO:0008006" key="3">
    <source>
        <dbReference type="Google" id="ProtNLM"/>
    </source>
</evidence>
<dbReference type="EMBL" id="JAEDXU010000001">
    <property type="protein sequence ID" value="MBP1045088.1"/>
    <property type="molecule type" value="Genomic_DNA"/>
</dbReference>
<organism evidence="1 2">
    <name type="scientific">Enterococcus larvae</name>
    <dbReference type="NCBI Taxonomy" id="2794352"/>
    <lineage>
        <taxon>Bacteria</taxon>
        <taxon>Bacillati</taxon>
        <taxon>Bacillota</taxon>
        <taxon>Bacilli</taxon>
        <taxon>Lactobacillales</taxon>
        <taxon>Enterococcaceae</taxon>
        <taxon>Enterococcus</taxon>
    </lineage>
</organism>
<gene>
    <name evidence="1" type="ORF">I6N96_02260</name>
</gene>
<dbReference type="Proteomes" id="UP000673375">
    <property type="component" value="Unassembled WGS sequence"/>
</dbReference>
<comment type="caution">
    <text evidence="1">The sequence shown here is derived from an EMBL/GenBank/DDBJ whole genome shotgun (WGS) entry which is preliminary data.</text>
</comment>
<dbReference type="RefSeq" id="WP_209555875.1">
    <property type="nucleotide sequence ID" value="NZ_JAEDXU010000001.1"/>
</dbReference>